<dbReference type="RefSeq" id="WP_173213765.1">
    <property type="nucleotide sequence ID" value="NZ_CP053921.1"/>
</dbReference>
<sequence>MITLRPLEDETPLEFVERADAHVIKDEEIDSTLKDHFNIREYGDTKRLRLQSRVFWRKFFVEHVRGIHRRGGSRYAAQRYIEKKNGHGGQEMFSQSEIDDLIDSIGKWSR</sequence>
<reference evidence="1 2" key="1">
    <citation type="submission" date="2020-05" db="EMBL/GenBank/DDBJ databases">
        <title>Erythrobacter mangrovi sp. nov., isolated from rhizosphere soil of mangrove plant (Kandelia candel).</title>
        <authorList>
            <person name="Ye Y.H."/>
        </authorList>
    </citation>
    <scope>NUCLEOTIDE SEQUENCE [LARGE SCALE GENOMIC DNA]</scope>
    <source>
        <strain evidence="1 2">EB310</strain>
    </source>
</reference>
<dbReference type="Proteomes" id="UP000504693">
    <property type="component" value="Chromosome"/>
</dbReference>
<keyword evidence="2" id="KW-1185">Reference proteome</keyword>
<protein>
    <submittedName>
        <fullName evidence="1">Uncharacterized protein</fullName>
    </submittedName>
</protein>
<dbReference type="KEGG" id="emv:HQR01_06840"/>
<dbReference type="EMBL" id="CP053921">
    <property type="protein sequence ID" value="QKG71116.1"/>
    <property type="molecule type" value="Genomic_DNA"/>
</dbReference>
<name>A0A7D3XV94_9SPHN</name>
<dbReference type="AlphaFoldDB" id="A0A7D3XV94"/>
<organism evidence="1 2">
    <name type="scientific">Erythrobacter mangrovi</name>
    <dbReference type="NCBI Taxonomy" id="2739433"/>
    <lineage>
        <taxon>Bacteria</taxon>
        <taxon>Pseudomonadati</taxon>
        <taxon>Pseudomonadota</taxon>
        <taxon>Alphaproteobacteria</taxon>
        <taxon>Sphingomonadales</taxon>
        <taxon>Erythrobacteraceae</taxon>
        <taxon>Erythrobacter/Porphyrobacter group</taxon>
        <taxon>Erythrobacter</taxon>
    </lineage>
</organism>
<evidence type="ECO:0000313" key="2">
    <source>
        <dbReference type="Proteomes" id="UP000504693"/>
    </source>
</evidence>
<proteinExistence type="predicted"/>
<gene>
    <name evidence="1" type="ORF">HQR01_06840</name>
</gene>
<evidence type="ECO:0000313" key="1">
    <source>
        <dbReference type="EMBL" id="QKG71116.1"/>
    </source>
</evidence>
<accession>A0A7D3XV94</accession>